<dbReference type="RefSeq" id="WP_189255473.1">
    <property type="nucleotide sequence ID" value="NZ_BMRE01000018.1"/>
</dbReference>
<evidence type="ECO:0000313" key="1">
    <source>
        <dbReference type="EMBL" id="GGU45779.1"/>
    </source>
</evidence>
<comment type="caution">
    <text evidence="1">The sequence shown here is derived from an EMBL/GenBank/DDBJ whole genome shotgun (WGS) entry which is preliminary data.</text>
</comment>
<proteinExistence type="predicted"/>
<reference evidence="2" key="1">
    <citation type="journal article" date="2019" name="Int. J. Syst. Evol. Microbiol.">
        <title>The Global Catalogue of Microorganisms (GCM) 10K type strain sequencing project: providing services to taxonomists for standard genome sequencing and annotation.</title>
        <authorList>
            <consortium name="The Broad Institute Genomics Platform"/>
            <consortium name="The Broad Institute Genome Sequencing Center for Infectious Disease"/>
            <person name="Wu L."/>
            <person name="Ma J."/>
        </authorList>
    </citation>
    <scope>NUCLEOTIDE SEQUENCE [LARGE SCALE GENOMIC DNA]</scope>
    <source>
        <strain evidence="2">JCM 3296</strain>
    </source>
</reference>
<dbReference type="Proteomes" id="UP000649573">
    <property type="component" value="Unassembled WGS sequence"/>
</dbReference>
<protein>
    <submittedName>
        <fullName evidence="1">Uncharacterized protein</fullName>
    </submittedName>
</protein>
<dbReference type="EMBL" id="BMRE01000018">
    <property type="protein sequence ID" value="GGU45779.1"/>
    <property type="molecule type" value="Genomic_DNA"/>
</dbReference>
<accession>A0ABQ2UR67</accession>
<keyword evidence="2" id="KW-1185">Reference proteome</keyword>
<organism evidence="1 2">
    <name type="scientific">Lentzea flava</name>
    <dbReference type="NCBI Taxonomy" id="103732"/>
    <lineage>
        <taxon>Bacteria</taxon>
        <taxon>Bacillati</taxon>
        <taxon>Actinomycetota</taxon>
        <taxon>Actinomycetes</taxon>
        <taxon>Pseudonocardiales</taxon>
        <taxon>Pseudonocardiaceae</taxon>
        <taxon>Lentzea</taxon>
    </lineage>
</organism>
<evidence type="ECO:0000313" key="2">
    <source>
        <dbReference type="Proteomes" id="UP000649573"/>
    </source>
</evidence>
<sequence>MNKDFDALLNAVRTTIDELRVRGANRQANAENLTGCAATTMREKGLALTHAAAWLEIGAKEALGIAPKIGGEWE</sequence>
<gene>
    <name evidence="1" type="ORF">GCM10010178_42800</name>
</gene>
<name>A0ABQ2UR67_9PSEU</name>